<keyword evidence="4" id="KW-1185">Reference proteome</keyword>
<gene>
    <name evidence="3" type="ORF">EI77_02952</name>
</gene>
<dbReference type="SMART" id="SM00671">
    <property type="entry name" value="SEL1"/>
    <property type="match status" value="10"/>
</dbReference>
<feature type="chain" id="PRO_5020559478" evidence="2">
    <location>
        <begin position="26"/>
        <end position="839"/>
    </location>
</feature>
<dbReference type="Gene3D" id="1.25.40.10">
    <property type="entry name" value="Tetratricopeptide repeat domain"/>
    <property type="match status" value="2"/>
</dbReference>
<dbReference type="InterPro" id="IPR006597">
    <property type="entry name" value="Sel1-like"/>
</dbReference>
<dbReference type="PANTHER" id="PTHR11102:SF160">
    <property type="entry name" value="ERAD-ASSOCIATED E3 UBIQUITIN-PROTEIN LIGASE COMPONENT HRD3"/>
    <property type="match status" value="1"/>
</dbReference>
<organism evidence="3 4">
    <name type="scientific">Prosthecobacter fusiformis</name>
    <dbReference type="NCBI Taxonomy" id="48464"/>
    <lineage>
        <taxon>Bacteria</taxon>
        <taxon>Pseudomonadati</taxon>
        <taxon>Verrucomicrobiota</taxon>
        <taxon>Verrucomicrobiia</taxon>
        <taxon>Verrucomicrobiales</taxon>
        <taxon>Verrucomicrobiaceae</taxon>
        <taxon>Prosthecobacter</taxon>
    </lineage>
</organism>
<dbReference type="InterPro" id="IPR011990">
    <property type="entry name" value="TPR-like_helical_dom_sf"/>
</dbReference>
<dbReference type="SUPFAM" id="SSF81901">
    <property type="entry name" value="HCP-like"/>
    <property type="match status" value="4"/>
</dbReference>
<dbReference type="Proteomes" id="UP000295662">
    <property type="component" value="Unassembled WGS sequence"/>
</dbReference>
<evidence type="ECO:0000256" key="2">
    <source>
        <dbReference type="SAM" id="SignalP"/>
    </source>
</evidence>
<dbReference type="InterPro" id="IPR050767">
    <property type="entry name" value="Sel1_AlgK"/>
</dbReference>
<name>A0A4R7RUE1_9BACT</name>
<feature type="signal peptide" evidence="2">
    <location>
        <begin position="1"/>
        <end position="25"/>
    </location>
</feature>
<evidence type="ECO:0000313" key="3">
    <source>
        <dbReference type="EMBL" id="TDU69300.1"/>
    </source>
</evidence>
<evidence type="ECO:0000256" key="1">
    <source>
        <dbReference type="SAM" id="MobiDB-lite"/>
    </source>
</evidence>
<dbReference type="EMBL" id="SOCA01000005">
    <property type="protein sequence ID" value="TDU69300.1"/>
    <property type="molecule type" value="Genomic_DNA"/>
</dbReference>
<dbReference type="AlphaFoldDB" id="A0A4R7RUE1"/>
<feature type="region of interest" description="Disordered" evidence="1">
    <location>
        <begin position="790"/>
        <end position="839"/>
    </location>
</feature>
<dbReference type="RefSeq" id="WP_166647267.1">
    <property type="nucleotide sequence ID" value="NZ_SOCA01000005.1"/>
</dbReference>
<accession>A0A4R7RUE1</accession>
<feature type="compositionally biased region" description="Basic and acidic residues" evidence="1">
    <location>
        <begin position="814"/>
        <end position="829"/>
    </location>
</feature>
<reference evidence="3 4" key="1">
    <citation type="submission" date="2019-03" db="EMBL/GenBank/DDBJ databases">
        <title>Genomic Encyclopedia of Archaeal and Bacterial Type Strains, Phase II (KMG-II): from individual species to whole genera.</title>
        <authorList>
            <person name="Goeker M."/>
        </authorList>
    </citation>
    <scope>NUCLEOTIDE SEQUENCE [LARGE SCALE GENOMIC DNA]</scope>
    <source>
        <strain evidence="3 4">ATCC 25309</strain>
    </source>
</reference>
<dbReference type="PANTHER" id="PTHR11102">
    <property type="entry name" value="SEL-1-LIKE PROTEIN"/>
    <property type="match status" value="1"/>
</dbReference>
<proteinExistence type="predicted"/>
<dbReference type="Pfam" id="PF08238">
    <property type="entry name" value="Sel1"/>
    <property type="match status" value="10"/>
</dbReference>
<protein>
    <submittedName>
        <fullName evidence="3">TPR repeat protein</fullName>
    </submittedName>
</protein>
<sequence length="839" mass="92334">MPSRFIRLFCTTGFFLLIAISAAFPQSPSTPVPPPAFSDEKDLRSRAQRGDAEAQYWLAMNISLGTWGQANDAEAMPWMDLAAAQTYLPACRTLARIYYNTPAGARRFFVTGCLSKAAELGDATCQTTLAILLMNPDVPSARDQAIQWLEKAVKAKYAPAMNLRGNWLQSGLGYEQDDMQAAEAYLQAVLTGSFEAAYHLGHLYLKGGRLKADADKAELWLRHACYSGEPKYMAALSMLLAHHPNKKKRQPEEALILAREAEAFMEAQSHPDILFALALAWQASGEAENAQLYIRRARHALDAAQPPGDLIDLPSLTNCEKAWLNKQSWSPAHLAAKPGGKPLAGEIIHEGSPYLRRWLQPVPTLLEDPLPMQGISIPPPLEQPTWTGQEPLIYDEDGEATVTLPTLIPAEAMQLYGYRQESNDLIERANKGDSQAAQEMAIRMIYILTDKEAHEAGLNILRRLASNGYPPSIRSLGWLHSYGHIVEKDDAKAFACFHEAGMAGDAEGLFQAARCLEYGIGVAQNPWTATMLLRRAVIHDHLGAQDLLAVKLLESRGTASDTTTAVKLLLQAAGHGYPESQFRLASLHALGKHVQADARDSFFWATRASRQGHEKAQFILAVQLLQGQGCEKDPHAAAEYLLSSAQAPYLPAIRRLADLYQTGSPVPADSRRAEAWLRRAAHLGNALDKARLAEFLIIGMEGSTKQPEEAGKLLDEALAGEAELDRTSQIEFTKVTAQVYAGLEKWAYALDQERSYLTSISRPPLNLAPDFIPLREASMRRQALLMQAVPVPPRQPVSDPEARPLPADTILQEADDKQPAQQKPRKEGPGWDIPWGAEV</sequence>
<keyword evidence="2" id="KW-0732">Signal</keyword>
<evidence type="ECO:0000313" key="4">
    <source>
        <dbReference type="Proteomes" id="UP000295662"/>
    </source>
</evidence>
<comment type="caution">
    <text evidence="3">The sequence shown here is derived from an EMBL/GenBank/DDBJ whole genome shotgun (WGS) entry which is preliminary data.</text>
</comment>